<dbReference type="AlphaFoldDB" id="A0A197JD46"/>
<dbReference type="OrthoDB" id="10641288at2759"/>
<protein>
    <submittedName>
        <fullName evidence="1">Uncharacterized protein</fullName>
    </submittedName>
</protein>
<gene>
    <name evidence="1" type="ORF">K457DRAFT_25471</name>
</gene>
<proteinExistence type="predicted"/>
<dbReference type="Proteomes" id="UP000078512">
    <property type="component" value="Unassembled WGS sequence"/>
</dbReference>
<evidence type="ECO:0000313" key="1">
    <source>
        <dbReference type="EMBL" id="OAQ23035.1"/>
    </source>
</evidence>
<accession>A0A197JD46</accession>
<keyword evidence="2" id="KW-1185">Reference proteome</keyword>
<reference evidence="1 2" key="1">
    <citation type="submission" date="2016-05" db="EMBL/GenBank/DDBJ databases">
        <title>Genome sequencing reveals origins of a unique bacterial endosymbiosis in the earliest lineages of terrestrial Fungi.</title>
        <authorList>
            <consortium name="DOE Joint Genome Institute"/>
            <person name="Uehling J."/>
            <person name="Gryganskyi A."/>
            <person name="Hameed K."/>
            <person name="Tschaplinski T."/>
            <person name="Misztal P."/>
            <person name="Wu S."/>
            <person name="Desiro A."/>
            <person name="Vande Pol N."/>
            <person name="Du Z.-Y."/>
            <person name="Zienkiewicz A."/>
            <person name="Zienkiewicz K."/>
            <person name="Morin E."/>
            <person name="Tisserant E."/>
            <person name="Splivallo R."/>
            <person name="Hainaut M."/>
            <person name="Henrissat B."/>
            <person name="Ohm R."/>
            <person name="Kuo A."/>
            <person name="Yan J."/>
            <person name="Lipzen A."/>
            <person name="Nolan M."/>
            <person name="Labutti K."/>
            <person name="Barry K."/>
            <person name="Goldstein A."/>
            <person name="Labbe J."/>
            <person name="Schadt C."/>
            <person name="Tuskan G."/>
            <person name="Grigoriev I."/>
            <person name="Martin F."/>
            <person name="Vilgalys R."/>
            <person name="Bonito G."/>
        </authorList>
    </citation>
    <scope>NUCLEOTIDE SEQUENCE [LARGE SCALE GENOMIC DNA]</scope>
    <source>
        <strain evidence="1 2">AG-77</strain>
    </source>
</reference>
<evidence type="ECO:0000313" key="2">
    <source>
        <dbReference type="Proteomes" id="UP000078512"/>
    </source>
</evidence>
<organism evidence="1 2">
    <name type="scientific">Linnemannia elongata AG-77</name>
    <dbReference type="NCBI Taxonomy" id="1314771"/>
    <lineage>
        <taxon>Eukaryota</taxon>
        <taxon>Fungi</taxon>
        <taxon>Fungi incertae sedis</taxon>
        <taxon>Mucoromycota</taxon>
        <taxon>Mortierellomycotina</taxon>
        <taxon>Mortierellomycetes</taxon>
        <taxon>Mortierellales</taxon>
        <taxon>Mortierellaceae</taxon>
        <taxon>Linnemannia</taxon>
    </lineage>
</organism>
<name>A0A197JD46_9FUNG</name>
<dbReference type="EMBL" id="KV442132">
    <property type="protein sequence ID" value="OAQ23035.1"/>
    <property type="molecule type" value="Genomic_DNA"/>
</dbReference>
<sequence>MFNVGLITEQKNIIPIALHGAAGTAVGSKIKSYAKRAGSKLTQQHRQYGPVGHTVEDRTSRVCSACFVPVTLSRATRIEDGDSKTIRQHGSGIVTTHDIHDDKQAEVQRIVMRTPSIISLYSAPLFFFGYTNSPPTFSPLLLSLNTNYDRQRYRAG</sequence>